<sequence length="117" mass="12640">MTTTRAQEENNGGDKGTASTAAQKPGNRAAMATAAKGTKTAQGMEKQSRDGHCAEEPDWAEVREELFKVSRMKGNLEDGLQEVTRSIRQVADSGRSSADKANTNADRMVLLIEKVLM</sequence>
<gene>
    <name evidence="2" type="ORF">LTRI10_LOCUS41836</name>
</gene>
<proteinExistence type="predicted"/>
<dbReference type="Proteomes" id="UP001497516">
    <property type="component" value="Chromosome 7"/>
</dbReference>
<feature type="region of interest" description="Disordered" evidence="1">
    <location>
        <begin position="1"/>
        <end position="57"/>
    </location>
</feature>
<organism evidence="2 3">
    <name type="scientific">Linum trigynum</name>
    <dbReference type="NCBI Taxonomy" id="586398"/>
    <lineage>
        <taxon>Eukaryota</taxon>
        <taxon>Viridiplantae</taxon>
        <taxon>Streptophyta</taxon>
        <taxon>Embryophyta</taxon>
        <taxon>Tracheophyta</taxon>
        <taxon>Spermatophyta</taxon>
        <taxon>Magnoliopsida</taxon>
        <taxon>eudicotyledons</taxon>
        <taxon>Gunneridae</taxon>
        <taxon>Pentapetalae</taxon>
        <taxon>rosids</taxon>
        <taxon>fabids</taxon>
        <taxon>Malpighiales</taxon>
        <taxon>Linaceae</taxon>
        <taxon>Linum</taxon>
    </lineage>
</organism>
<dbReference type="EMBL" id="OZ034820">
    <property type="protein sequence ID" value="CAL1401796.1"/>
    <property type="molecule type" value="Genomic_DNA"/>
</dbReference>
<feature type="compositionally biased region" description="Low complexity" evidence="1">
    <location>
        <begin position="29"/>
        <end position="44"/>
    </location>
</feature>
<evidence type="ECO:0000313" key="2">
    <source>
        <dbReference type="EMBL" id="CAL1401796.1"/>
    </source>
</evidence>
<keyword evidence="3" id="KW-1185">Reference proteome</keyword>
<protein>
    <submittedName>
        <fullName evidence="2">Uncharacterized protein</fullName>
    </submittedName>
</protein>
<feature type="compositionally biased region" description="Basic and acidic residues" evidence="1">
    <location>
        <begin position="46"/>
        <end position="57"/>
    </location>
</feature>
<accession>A0AAV2FTW6</accession>
<evidence type="ECO:0000313" key="3">
    <source>
        <dbReference type="Proteomes" id="UP001497516"/>
    </source>
</evidence>
<reference evidence="2 3" key="1">
    <citation type="submission" date="2024-04" db="EMBL/GenBank/DDBJ databases">
        <authorList>
            <person name="Fracassetti M."/>
        </authorList>
    </citation>
    <scope>NUCLEOTIDE SEQUENCE [LARGE SCALE GENOMIC DNA]</scope>
</reference>
<evidence type="ECO:0000256" key="1">
    <source>
        <dbReference type="SAM" id="MobiDB-lite"/>
    </source>
</evidence>
<name>A0AAV2FTW6_9ROSI</name>
<dbReference type="AlphaFoldDB" id="A0AAV2FTW6"/>